<comment type="similarity">
    <text evidence="1">Belongs to the exportin family.</text>
</comment>
<dbReference type="GO" id="GO:0016363">
    <property type="term" value="C:nuclear matrix"/>
    <property type="evidence" value="ECO:0007669"/>
    <property type="project" value="TreeGrafter"/>
</dbReference>
<dbReference type="Pfam" id="PF19282">
    <property type="entry name" value="Exportin-T"/>
    <property type="match status" value="2"/>
</dbReference>
<gene>
    <name evidence="3" type="primary">Xpot</name>
    <name evidence="3" type="ORF">Tcan_07944</name>
</gene>
<keyword evidence="1" id="KW-0820">tRNA-binding</keyword>
<keyword evidence="4" id="KW-1185">Reference proteome</keyword>
<dbReference type="Gene3D" id="1.25.10.10">
    <property type="entry name" value="Leucine-rich Repeat Variant"/>
    <property type="match status" value="1"/>
</dbReference>
<dbReference type="PANTHER" id="PTHR15952:SF11">
    <property type="entry name" value="EXPORTIN-T"/>
    <property type="match status" value="1"/>
</dbReference>
<sequence>MRPFMLQKPDMIVSSLEPSVRSLCREWAHSEVASIEAVLSLIYSLAEIIQSGFLSSNDDLSTRAKSLVLQVLSSEVSRCGAYVVNTTFFEIICRYDKLLMASQRSLPSLLEAFLDARGLLHPSARLRARVVYLFCRFVKAHRQLLGDYVGTVLTQLAPLLAVSPAVNSLFTDDDQMFLYEATSTMIVFGSLNVQLKEQYMKELVGSLLQKFLAANDELCKTYLEKVPTDSTEMMDSLRQYLHRMVACLDEQLLPALPNIFSKFLSSASSHKTLHDFLLLVSQIFARLKSKVLNSGLDIRALFDLLWSVHSSEHDLADEVVARNLCYLNRAYLQMVLSIIANDLLPLVANCGSDFMAPLSASLLSFCTCSDTVAQKVAVSTIAKLMWRCFNNNTIAFIDISVWEQSIITVHVSVFSVVSIEEFLKLEFDAVIRNVLPLEIAHKLPEYLNSLKGKELDKKMDELFAQLRSQRSAA</sequence>
<dbReference type="InterPro" id="IPR011989">
    <property type="entry name" value="ARM-like"/>
</dbReference>
<dbReference type="GO" id="GO:0005643">
    <property type="term" value="C:nuclear pore"/>
    <property type="evidence" value="ECO:0007669"/>
    <property type="project" value="TreeGrafter"/>
</dbReference>
<dbReference type="GO" id="GO:0071528">
    <property type="term" value="P:tRNA re-export from nucleus"/>
    <property type="evidence" value="ECO:0007669"/>
    <property type="project" value="UniProtKB-UniRule"/>
</dbReference>
<keyword evidence="1" id="KW-0694">RNA-binding</keyword>
<proteinExistence type="inferred from homology"/>
<comment type="function">
    <text evidence="1">tRNA nucleus export receptor which facilitates tRNA translocation across the nuclear pore complex.</text>
</comment>
<dbReference type="GO" id="GO:0000049">
    <property type="term" value="F:tRNA binding"/>
    <property type="evidence" value="ECO:0007669"/>
    <property type="project" value="UniProtKB-UniRule"/>
</dbReference>
<dbReference type="InterPro" id="IPR045546">
    <property type="entry name" value="Exportin-T_C"/>
</dbReference>
<evidence type="ECO:0000259" key="2">
    <source>
        <dbReference type="Pfam" id="PF19282"/>
    </source>
</evidence>
<dbReference type="AlphaFoldDB" id="A0A0B2V388"/>
<dbReference type="InterPro" id="IPR040017">
    <property type="entry name" value="XPOT"/>
</dbReference>
<keyword evidence="1" id="KW-0963">Cytoplasm</keyword>
<name>A0A0B2V388_TOXCA</name>
<dbReference type="GO" id="GO:0005737">
    <property type="term" value="C:cytoplasm"/>
    <property type="evidence" value="ECO:0007669"/>
    <property type="project" value="UniProtKB-SubCell"/>
</dbReference>
<feature type="domain" description="Exportin-T C-terminal" evidence="2">
    <location>
        <begin position="34"/>
        <end position="185"/>
    </location>
</feature>
<dbReference type="OrthoDB" id="26399at2759"/>
<dbReference type="PANTHER" id="PTHR15952">
    <property type="entry name" value="EXPORTIN-T/LOS1"/>
    <property type="match status" value="1"/>
</dbReference>
<feature type="domain" description="Exportin-T C-terminal" evidence="2">
    <location>
        <begin position="221"/>
        <end position="429"/>
    </location>
</feature>
<comment type="caution">
    <text evidence="3">The sequence shown here is derived from an EMBL/GenBank/DDBJ whole genome shotgun (WGS) entry which is preliminary data.</text>
</comment>
<evidence type="ECO:0000313" key="4">
    <source>
        <dbReference type="Proteomes" id="UP000031036"/>
    </source>
</evidence>
<evidence type="ECO:0000256" key="1">
    <source>
        <dbReference type="RuleBase" id="RU366037"/>
    </source>
</evidence>
<organism evidence="3 4">
    <name type="scientific">Toxocara canis</name>
    <name type="common">Canine roundworm</name>
    <dbReference type="NCBI Taxonomy" id="6265"/>
    <lineage>
        <taxon>Eukaryota</taxon>
        <taxon>Metazoa</taxon>
        <taxon>Ecdysozoa</taxon>
        <taxon>Nematoda</taxon>
        <taxon>Chromadorea</taxon>
        <taxon>Rhabditida</taxon>
        <taxon>Spirurina</taxon>
        <taxon>Ascaridomorpha</taxon>
        <taxon>Ascaridoidea</taxon>
        <taxon>Toxocaridae</taxon>
        <taxon>Toxocara</taxon>
    </lineage>
</organism>
<evidence type="ECO:0000313" key="3">
    <source>
        <dbReference type="EMBL" id="KHN77891.1"/>
    </source>
</evidence>
<keyword evidence="1" id="KW-0539">Nucleus</keyword>
<dbReference type="OMA" id="CEPRDIQ"/>
<dbReference type="EMBL" id="JPKZ01002214">
    <property type="protein sequence ID" value="KHN77891.1"/>
    <property type="molecule type" value="Genomic_DNA"/>
</dbReference>
<protein>
    <recommendedName>
        <fullName evidence="1">Exportin-T</fullName>
    </recommendedName>
    <alternativeName>
        <fullName evidence="1">Exportin(tRNA)</fullName>
    </alternativeName>
    <alternativeName>
        <fullName evidence="1">tRNA exportin</fullName>
    </alternativeName>
</protein>
<dbReference type="Proteomes" id="UP000031036">
    <property type="component" value="Unassembled WGS sequence"/>
</dbReference>
<accession>A0A0B2V388</accession>
<dbReference type="InterPro" id="IPR016024">
    <property type="entry name" value="ARM-type_fold"/>
</dbReference>
<comment type="subcellular location">
    <subcellularLocation>
        <location evidence="1">Nucleus</location>
    </subcellularLocation>
    <subcellularLocation>
        <location evidence="1">Cytoplasm</location>
    </subcellularLocation>
    <text evidence="1">Shuttles between the nucleus and the cytoplasm.</text>
</comment>
<dbReference type="STRING" id="6265.A0A0B2V388"/>
<dbReference type="SUPFAM" id="SSF48371">
    <property type="entry name" value="ARM repeat"/>
    <property type="match status" value="1"/>
</dbReference>
<reference evidence="3 4" key="1">
    <citation type="submission" date="2014-11" db="EMBL/GenBank/DDBJ databases">
        <title>Genetic blueprint of the zoonotic pathogen Toxocara canis.</title>
        <authorList>
            <person name="Zhu X.-Q."/>
            <person name="Korhonen P.K."/>
            <person name="Cai H."/>
            <person name="Young N.D."/>
            <person name="Nejsum P."/>
            <person name="von Samson-Himmelstjerna G."/>
            <person name="Boag P.R."/>
            <person name="Tan P."/>
            <person name="Li Q."/>
            <person name="Min J."/>
            <person name="Yang Y."/>
            <person name="Wang X."/>
            <person name="Fang X."/>
            <person name="Hall R.S."/>
            <person name="Hofmann A."/>
            <person name="Sternberg P.W."/>
            <person name="Jex A.R."/>
            <person name="Gasser R.B."/>
        </authorList>
    </citation>
    <scope>NUCLEOTIDE SEQUENCE [LARGE SCALE GENOMIC DNA]</scope>
    <source>
        <strain evidence="3">PN_DK_2014</strain>
    </source>
</reference>
<keyword evidence="1" id="KW-0813">Transport</keyword>
<dbReference type="GO" id="GO:0031267">
    <property type="term" value="F:small GTPase binding"/>
    <property type="evidence" value="ECO:0007669"/>
    <property type="project" value="InterPro"/>
</dbReference>